<feature type="non-terminal residue" evidence="1">
    <location>
        <position position="1"/>
    </location>
</feature>
<organism evidence="1 2">
    <name type="scientific">Choristoneura fumiferana</name>
    <name type="common">Spruce budworm moth</name>
    <name type="synonym">Archips fumiferana</name>
    <dbReference type="NCBI Taxonomy" id="7141"/>
    <lineage>
        <taxon>Eukaryota</taxon>
        <taxon>Metazoa</taxon>
        <taxon>Ecdysozoa</taxon>
        <taxon>Arthropoda</taxon>
        <taxon>Hexapoda</taxon>
        <taxon>Insecta</taxon>
        <taxon>Pterygota</taxon>
        <taxon>Neoptera</taxon>
        <taxon>Endopterygota</taxon>
        <taxon>Lepidoptera</taxon>
        <taxon>Glossata</taxon>
        <taxon>Ditrysia</taxon>
        <taxon>Tortricoidea</taxon>
        <taxon>Tortricidae</taxon>
        <taxon>Tortricinae</taxon>
        <taxon>Choristoneura</taxon>
    </lineage>
</organism>
<feature type="non-terminal residue" evidence="1">
    <location>
        <position position="700"/>
    </location>
</feature>
<proteinExistence type="predicted"/>
<sequence>EVVFVIRRQILQELDHRPVHRSITQCARLLWCARFFAEAHAAQCATAALRALAHHAAGAGAAVDVSLHFLCDLLNGVAEHEAIAALSHQSAFSVDQIIACLISLAPRINTNPRIILTSSLVLHALVSYQPEDLAVTSHTAAGLVKVLSVWFELLVGALNHSMLVEDREICGMFFAVTCQLGVDVLRLSKLLSNGRQTTDFVQSILADDQEVDSLKQCARALDGSIHRVMLELVVFTKDNQKQIATEEYEVFLKFLLDFFYGNAASDQLPDFCDVLFSSGYLAMLPQVQIARNDTTIRKMSTLVLGEMLKGLADKYLDVDSSDSSCARDIHMGLIELQFGIEKPHSIGNQLQKSQPYSLLVYIYFYCQSSENPEEATAPLLPYLVEHILRLSKSFNPPSYIVKALWLMSTISSGSLASLDERVYLEKATDRLVGMLHPEPSVYYTHNPALLLWAFTSQRIPNQVRVHVLSEWFKTEDSVPSELTSEPIVWELLLNILIQSKEPTVLQNCVKSLYSCLEETDEDSREDFGLIIWPMLPGVLSKALIANNNEIETNICYLLELSFMLVPVELEQNLCLKLAVLTTAVFTKNNEMETKSRYDFEYALLLTYMNRPGFLPSVLFASNSLDNRVMCIALQLLSYISLREDSTSERGASLLQLVYMVLNSGPNTPLVLTYSLEVSPSETQQCNALRALMLRIQMLCC</sequence>
<name>A0ACC0J4U1_CHOFU</name>
<gene>
    <name evidence="1" type="ORF">MSG28_008473</name>
</gene>
<accession>A0ACC0J4U1</accession>
<comment type="caution">
    <text evidence="1">The sequence shown here is derived from an EMBL/GenBank/DDBJ whole genome shotgun (WGS) entry which is preliminary data.</text>
</comment>
<dbReference type="EMBL" id="CM046114">
    <property type="protein sequence ID" value="KAI8419839.1"/>
    <property type="molecule type" value="Genomic_DNA"/>
</dbReference>
<dbReference type="Proteomes" id="UP001064048">
    <property type="component" value="Chromosome 14"/>
</dbReference>
<keyword evidence="2" id="KW-1185">Reference proteome</keyword>
<evidence type="ECO:0000313" key="2">
    <source>
        <dbReference type="Proteomes" id="UP001064048"/>
    </source>
</evidence>
<protein>
    <submittedName>
        <fullName evidence="1">Uncharacterized protein</fullName>
    </submittedName>
</protein>
<reference evidence="1 2" key="1">
    <citation type="journal article" date="2022" name="Genome Biol. Evol.">
        <title>The Spruce Budworm Genome: Reconstructing the Evolutionary History of Antifreeze Proteins.</title>
        <authorList>
            <person name="Beliveau C."/>
            <person name="Gagne P."/>
            <person name="Picq S."/>
            <person name="Vernygora O."/>
            <person name="Keeling C.I."/>
            <person name="Pinkney K."/>
            <person name="Doucet D."/>
            <person name="Wen F."/>
            <person name="Johnston J.S."/>
            <person name="Maaroufi H."/>
            <person name="Boyle B."/>
            <person name="Laroche J."/>
            <person name="Dewar K."/>
            <person name="Juretic N."/>
            <person name="Blackburn G."/>
            <person name="Nisole A."/>
            <person name="Brunet B."/>
            <person name="Brandao M."/>
            <person name="Lumley L."/>
            <person name="Duan J."/>
            <person name="Quan G."/>
            <person name="Lucarotti C.J."/>
            <person name="Roe A.D."/>
            <person name="Sperling F.A.H."/>
            <person name="Levesque R.C."/>
            <person name="Cusson M."/>
        </authorList>
    </citation>
    <scope>NUCLEOTIDE SEQUENCE [LARGE SCALE GENOMIC DNA]</scope>
    <source>
        <strain evidence="1">Glfc:IPQL:Cfum</strain>
    </source>
</reference>
<evidence type="ECO:0000313" key="1">
    <source>
        <dbReference type="EMBL" id="KAI8419839.1"/>
    </source>
</evidence>